<dbReference type="InterPro" id="IPR016024">
    <property type="entry name" value="ARM-type_fold"/>
</dbReference>
<dbReference type="InterPro" id="IPR029315">
    <property type="entry name" value="FANCI_S2"/>
</dbReference>
<feature type="domain" description="FANCI solenoid 3" evidence="4">
    <location>
        <begin position="885"/>
        <end position="1031"/>
    </location>
</feature>
<feature type="domain" description="FANCI solenoid 1" evidence="2">
    <location>
        <begin position="69"/>
        <end position="288"/>
    </location>
</feature>
<evidence type="ECO:0000259" key="7">
    <source>
        <dbReference type="Pfam" id="PF14680"/>
    </source>
</evidence>
<dbReference type="InterPro" id="IPR029312">
    <property type="entry name" value="FANCI_HD2"/>
</dbReference>
<dbReference type="InterPro" id="IPR029314">
    <property type="entry name" value="FANCI_S4"/>
</dbReference>
<dbReference type="InterPro" id="IPR029310">
    <property type="entry name" value="FANCI_HD1"/>
</dbReference>
<feature type="domain" description="FANCI helical" evidence="7">
    <location>
        <begin position="568"/>
        <end position="800"/>
    </location>
</feature>
<dbReference type="PANTHER" id="PTHR21818">
    <property type="entry name" value="BC025462 PROTEIN"/>
    <property type="match status" value="1"/>
</dbReference>
<dbReference type="Pfam" id="PF14678">
    <property type="entry name" value="FANCI_S4"/>
    <property type="match status" value="1"/>
</dbReference>
<evidence type="ECO:0000313" key="9">
    <source>
        <dbReference type="Proteomes" id="UP001642483"/>
    </source>
</evidence>
<name>A0ABP0GFI2_CLALP</name>
<protein>
    <recommendedName>
        <fullName evidence="10">Fanconi anemia group I protein</fullName>
    </recommendedName>
</protein>
<dbReference type="PANTHER" id="PTHR21818:SF0">
    <property type="entry name" value="FANCONI ANEMIA GROUP I PROTEIN"/>
    <property type="match status" value="1"/>
</dbReference>
<dbReference type="SUPFAM" id="SSF48371">
    <property type="entry name" value="ARM repeat"/>
    <property type="match status" value="1"/>
</dbReference>
<feature type="domain" description="FANCI solenoid 2" evidence="3">
    <location>
        <begin position="387"/>
        <end position="550"/>
    </location>
</feature>
<dbReference type="InterPro" id="IPR026171">
    <property type="entry name" value="FANCI"/>
</dbReference>
<evidence type="ECO:0000259" key="6">
    <source>
        <dbReference type="Pfam" id="PF14679"/>
    </source>
</evidence>
<accession>A0ABP0GFI2</accession>
<evidence type="ECO:0000313" key="8">
    <source>
        <dbReference type="EMBL" id="CAK8689703.1"/>
    </source>
</evidence>
<feature type="region of interest" description="Disordered" evidence="1">
    <location>
        <begin position="1316"/>
        <end position="1351"/>
    </location>
</feature>
<dbReference type="InterPro" id="IPR029308">
    <property type="entry name" value="FANCI_S1"/>
</dbReference>
<reference evidence="8 9" key="1">
    <citation type="submission" date="2024-02" db="EMBL/GenBank/DDBJ databases">
        <authorList>
            <person name="Daric V."/>
            <person name="Darras S."/>
        </authorList>
    </citation>
    <scope>NUCLEOTIDE SEQUENCE [LARGE SCALE GENOMIC DNA]</scope>
</reference>
<dbReference type="Pfam" id="PF14676">
    <property type="entry name" value="FANCI_S2"/>
    <property type="match status" value="1"/>
</dbReference>
<evidence type="ECO:0000259" key="4">
    <source>
        <dbReference type="Pfam" id="PF14677"/>
    </source>
</evidence>
<evidence type="ECO:0008006" key="10">
    <source>
        <dbReference type="Google" id="ProtNLM"/>
    </source>
</evidence>
<comment type="caution">
    <text evidence="8">The sequence shown here is derived from an EMBL/GenBank/DDBJ whole genome shotgun (WGS) entry which is preliminary data.</text>
</comment>
<dbReference type="Pfam" id="PF14675">
    <property type="entry name" value="FANCI_S1"/>
    <property type="match status" value="1"/>
</dbReference>
<dbReference type="InterPro" id="IPR029313">
    <property type="entry name" value="FANCI_S3"/>
</dbReference>
<evidence type="ECO:0000259" key="2">
    <source>
        <dbReference type="Pfam" id="PF14675"/>
    </source>
</evidence>
<dbReference type="Proteomes" id="UP001642483">
    <property type="component" value="Unassembled WGS sequence"/>
</dbReference>
<proteinExistence type="predicted"/>
<evidence type="ECO:0000256" key="1">
    <source>
        <dbReference type="SAM" id="MobiDB-lite"/>
    </source>
</evidence>
<feature type="domain" description="FANCI helical" evidence="6">
    <location>
        <begin position="295"/>
        <end position="379"/>
    </location>
</feature>
<dbReference type="Pfam" id="PF14680">
    <property type="entry name" value="FANCI_HD2"/>
    <property type="match status" value="1"/>
</dbReference>
<feature type="compositionally biased region" description="Basic and acidic residues" evidence="1">
    <location>
        <begin position="1318"/>
        <end position="1331"/>
    </location>
</feature>
<dbReference type="Pfam" id="PF14677">
    <property type="entry name" value="FANCI_S3"/>
    <property type="match status" value="1"/>
</dbReference>
<gene>
    <name evidence="8" type="ORF">CVLEPA_LOCUS21669</name>
</gene>
<sequence length="1351" mass="153006">MQTNPSDLLHFYQSKDNESLEKAMSKLSKESLKQLLSTWVPANVNEDGINLLKALFLGQKGLPDTINVVDVYKECFLLLQILGFNKSFITEVICILNNEINNISLIDLVELCFIVINMVQNDDIGDGKLLAVFQKILVTVQQCGSVKHYKFDGSMSGAEFKQQLTKDLCSFRWPCGSVIHLTNMFREIYLNPSEADIVTAKLLEELNGINAQDIPPFIFQLVGFASAYNKFQTVLWGILSHFNALELQANTGLHTDSIEMDSGLNKVINHLELKSMEGTVLIYFGNAIRQNQLIGKGFLKIMKDAKQSLSPKVITPFFVALGLVVAQDNRFSEEAHSILRLLIYRCFQDSRKIKGCKFLKDHSCNPPDINQILQTVVKNCQQCWDHILQGLVNLCFNLMEHFGPKQAPGVKTIKRMMKKIDCPNQDACNAGITILSVTFKKNEVSRNEIISQLLNRIQINLNVPSYHYIRLLKAIVKCFPQAVLQCINQVKYLFEDLAMLHPYNVQKLLSALPPILKINPALRNSLILVLRKSLSSRHLNSRLSALYGFLLMLKHFPLSTSTTLSQVSSQSSQSIFSTASLHVEADVHRPSCAGNNNEMLCTEILQALRRCLSQQSSVRSELYLGTYEVICKNPRLANMIIEGMLAHLKKCYQEDSDIIPPLDLTSCFVGNAENLSIQDPLPIMLASLQYCLHYVTHNTTLDGNGDEILETFVINHIHKIFKSLTARMCKCDLQDFQFDQSSTPLSSSRSVTRNPLTIGVVMALYEVLIEYQFLHNNLSDENAQQILCLFQSYKKVQDLLQGNKLTSSNEKSLLEMMLNTTSLMFLANLVHALFCENDDPARNVLLSNDNFMKHVMFLLHSVLSFANNHGFFPGFSDENDRTLHIERALHACLHKFMLEKNNPDRSPITLSCLECVHLGVKYHNQWSSKSLRKFIATMSGEETDESSTQKECVSKVLKQLQRVIISFITKSDSSLTAVEKKVLSQLISTLETLVESAILLSDSDAVKQCTEWWSKFCMEHKLEDTLSTKHLVQSYLHTSCVISSHSEEPFQDFSTDIRLTVGSIENFEETHPSASYRIVSNESAQHLIPIVVKHMENIVTDCEWLVQHLKGTMMFSKRANQNEESDVIYEKRRKSEGAICSRLSELVSGLIELALTAAGNTTSIENIIRGCTSFFALLTNFSKYYLWLYGQGIGHIPSKFEKLNHFIGSELMRPIYGFIMHAENVQTERLQAPKAQAARTKKATKEVVKNMSNAGKAKVLRESKGIARLVYTIEQHEHNLILLGRKSKLDFMKSHHLPTSRDFRIRSDVLRVNLLEQEASKDKDGDNRSGDNEEEDNQENEQPNKRPRLQT</sequence>
<organism evidence="8 9">
    <name type="scientific">Clavelina lepadiformis</name>
    <name type="common">Light-bulb sea squirt</name>
    <name type="synonym">Ascidia lepadiformis</name>
    <dbReference type="NCBI Taxonomy" id="159417"/>
    <lineage>
        <taxon>Eukaryota</taxon>
        <taxon>Metazoa</taxon>
        <taxon>Chordata</taxon>
        <taxon>Tunicata</taxon>
        <taxon>Ascidiacea</taxon>
        <taxon>Aplousobranchia</taxon>
        <taxon>Clavelinidae</taxon>
        <taxon>Clavelina</taxon>
    </lineage>
</organism>
<feature type="domain" description="FANCI solenoid 4" evidence="5">
    <location>
        <begin position="1050"/>
        <end position="1310"/>
    </location>
</feature>
<evidence type="ECO:0000259" key="3">
    <source>
        <dbReference type="Pfam" id="PF14676"/>
    </source>
</evidence>
<keyword evidence="9" id="KW-1185">Reference proteome</keyword>
<dbReference type="Pfam" id="PF14679">
    <property type="entry name" value="FANCI_HD1"/>
    <property type="match status" value="1"/>
</dbReference>
<evidence type="ECO:0000259" key="5">
    <source>
        <dbReference type="Pfam" id="PF14678"/>
    </source>
</evidence>
<dbReference type="EMBL" id="CAWYQH010000108">
    <property type="protein sequence ID" value="CAK8689703.1"/>
    <property type="molecule type" value="Genomic_DNA"/>
</dbReference>